<sequence length="478" mass="52581">MFNLSDSSDWAPLGNFTWKQGSPKLDLAGIFGNETVGLTYDDTEPIISEQTVAAMEKYDFWVGSFGISPTPFNVYGYDEPMRSFFQAMNQTGRIASNTWSYTAGAHHREFPFPPFRLLELCQADRHLTLEAGNFTASLIFGGYDVSRFDAGTSVRSPVVQNADKAFTALTVQIKTIRISGVDAALQNVTSKKFEAALEPAFSALFLSEATCSSFERAFNLSWDAASELYFIADDVHEQLMARRPNITFTICDPEDTNCHDIVFPYAAFALNATWPLVKYANDTAVSNNMSIDYSPRRYFPIKHSKEADGSATLGRAFLQETHVFADFDRQYFNLSQTVFDSKAESRVITVQKPADEDSGLSGGDIAGIVTAVMTAMATVAYLAFAKAKRHWPFKAAATSPSVEGNEPVAFKPELDGAGVPRAEMSCTENLKEMPSADKPNELAPCQSGGDAELMGSIPLYEMPAQDIQEVHEVDKPKK</sequence>
<dbReference type="SUPFAM" id="SSF50630">
    <property type="entry name" value="Acid proteases"/>
    <property type="match status" value="1"/>
</dbReference>
<accession>A0ABR1MKP7</accession>
<organism evidence="2 3">
    <name type="scientific">Phyllosticta citricarpa</name>
    <dbReference type="NCBI Taxonomy" id="55181"/>
    <lineage>
        <taxon>Eukaryota</taxon>
        <taxon>Fungi</taxon>
        <taxon>Dikarya</taxon>
        <taxon>Ascomycota</taxon>
        <taxon>Pezizomycotina</taxon>
        <taxon>Dothideomycetes</taxon>
        <taxon>Dothideomycetes incertae sedis</taxon>
        <taxon>Botryosphaeriales</taxon>
        <taxon>Phyllostictaceae</taxon>
        <taxon>Phyllosticta</taxon>
    </lineage>
</organism>
<evidence type="ECO:0000313" key="3">
    <source>
        <dbReference type="Proteomes" id="UP001365128"/>
    </source>
</evidence>
<keyword evidence="1" id="KW-1133">Transmembrane helix</keyword>
<evidence type="ECO:0000313" key="2">
    <source>
        <dbReference type="EMBL" id="KAK7552345.1"/>
    </source>
</evidence>
<evidence type="ECO:0000256" key="1">
    <source>
        <dbReference type="SAM" id="Phobius"/>
    </source>
</evidence>
<evidence type="ECO:0008006" key="4">
    <source>
        <dbReference type="Google" id="ProtNLM"/>
    </source>
</evidence>
<keyword evidence="1" id="KW-0472">Membrane</keyword>
<keyword evidence="1" id="KW-0812">Transmembrane</keyword>
<comment type="caution">
    <text evidence="2">The sequence shown here is derived from an EMBL/GenBank/DDBJ whole genome shotgun (WGS) entry which is preliminary data.</text>
</comment>
<dbReference type="InterPro" id="IPR021109">
    <property type="entry name" value="Peptidase_aspartic_dom_sf"/>
</dbReference>
<name>A0ABR1MKP7_9PEZI</name>
<protein>
    <recommendedName>
        <fullName evidence="4">Peptidase A1 domain-containing protein</fullName>
    </recommendedName>
</protein>
<dbReference type="Proteomes" id="UP001365128">
    <property type="component" value="Unassembled WGS sequence"/>
</dbReference>
<proteinExistence type="predicted"/>
<dbReference type="EMBL" id="JBBPDW010000005">
    <property type="protein sequence ID" value="KAK7552345.1"/>
    <property type="molecule type" value="Genomic_DNA"/>
</dbReference>
<keyword evidence="3" id="KW-1185">Reference proteome</keyword>
<dbReference type="Gene3D" id="2.40.70.10">
    <property type="entry name" value="Acid Proteases"/>
    <property type="match status" value="1"/>
</dbReference>
<reference evidence="2 3" key="1">
    <citation type="submission" date="2024-04" db="EMBL/GenBank/DDBJ databases">
        <title>Phyllosticta paracitricarpa is synonymous to the EU quarantine fungus P. citricarpa based on phylogenomic analyses.</title>
        <authorList>
            <consortium name="Lawrence Berkeley National Laboratory"/>
            <person name="Van Ingen-Buijs V.A."/>
            <person name="Van Westerhoven A.C."/>
            <person name="Haridas S."/>
            <person name="Skiadas P."/>
            <person name="Martin F."/>
            <person name="Groenewald J.Z."/>
            <person name="Crous P.W."/>
            <person name="Seidl M.F."/>
        </authorList>
    </citation>
    <scope>NUCLEOTIDE SEQUENCE [LARGE SCALE GENOMIC DNA]</scope>
    <source>
        <strain evidence="2 3">CBS 122670</strain>
    </source>
</reference>
<feature type="transmembrane region" description="Helical" evidence="1">
    <location>
        <begin position="365"/>
        <end position="384"/>
    </location>
</feature>
<gene>
    <name evidence="2" type="ORF">IWX46DRAFT_339321</name>
</gene>